<dbReference type="SMART" id="SM00280">
    <property type="entry name" value="KAZAL"/>
    <property type="match status" value="1"/>
</dbReference>
<protein>
    <recommendedName>
        <fullName evidence="7">Kazal-like domain-containing protein</fullName>
    </recommendedName>
</protein>
<feature type="domain" description="Kazal-like" evidence="7">
    <location>
        <begin position="23"/>
        <end position="73"/>
    </location>
</feature>
<keyword evidence="9" id="KW-1185">Reference proteome</keyword>
<dbReference type="PANTHER" id="PTHR21312">
    <property type="entry name" value="SERINE PROTEASE INHIBITOR"/>
    <property type="match status" value="1"/>
</dbReference>
<gene>
    <name evidence="8" type="ORF">Y1Q_0010953</name>
</gene>
<dbReference type="PROSITE" id="PS51465">
    <property type="entry name" value="KAZAL_2"/>
    <property type="match status" value="1"/>
</dbReference>
<keyword evidence="3" id="KW-0646">Protease inhibitor</keyword>
<dbReference type="Gene3D" id="3.30.60.30">
    <property type="match status" value="1"/>
</dbReference>
<accession>A0A151MEF6</accession>
<evidence type="ECO:0000256" key="2">
    <source>
        <dbReference type="ARBA" id="ARBA00022525"/>
    </source>
</evidence>
<evidence type="ECO:0000256" key="5">
    <source>
        <dbReference type="ARBA" id="ARBA00023157"/>
    </source>
</evidence>
<evidence type="ECO:0000313" key="9">
    <source>
        <dbReference type="Proteomes" id="UP000050525"/>
    </source>
</evidence>
<dbReference type="GO" id="GO:0004867">
    <property type="term" value="F:serine-type endopeptidase inhibitor activity"/>
    <property type="evidence" value="ECO:0007669"/>
    <property type="project" value="UniProtKB-KW"/>
</dbReference>
<comment type="caution">
    <text evidence="8">The sequence shown here is derived from an EMBL/GenBank/DDBJ whole genome shotgun (WGS) entry which is preliminary data.</text>
</comment>
<sequence length="73" mass="7741">MKTAGALVLLAIALLCFSSEVAAQPGRRCDGDDTACPVVYDPVCGTDGKTYPNDCYLQAAKAKVQVNYRGPCR</sequence>
<evidence type="ECO:0000256" key="3">
    <source>
        <dbReference type="ARBA" id="ARBA00022690"/>
    </source>
</evidence>
<organism evidence="8 9">
    <name type="scientific">Alligator mississippiensis</name>
    <name type="common">American alligator</name>
    <dbReference type="NCBI Taxonomy" id="8496"/>
    <lineage>
        <taxon>Eukaryota</taxon>
        <taxon>Metazoa</taxon>
        <taxon>Chordata</taxon>
        <taxon>Craniata</taxon>
        <taxon>Vertebrata</taxon>
        <taxon>Euteleostomi</taxon>
        <taxon>Archelosauria</taxon>
        <taxon>Archosauria</taxon>
        <taxon>Crocodylia</taxon>
        <taxon>Alligatoridae</taxon>
        <taxon>Alligatorinae</taxon>
        <taxon>Alligator</taxon>
    </lineage>
</organism>
<dbReference type="AlphaFoldDB" id="A0A151MEF6"/>
<dbReference type="Pfam" id="PF00050">
    <property type="entry name" value="Kazal_1"/>
    <property type="match status" value="1"/>
</dbReference>
<evidence type="ECO:0000313" key="8">
    <source>
        <dbReference type="EMBL" id="KYO22914.1"/>
    </source>
</evidence>
<evidence type="ECO:0000259" key="7">
    <source>
        <dbReference type="PROSITE" id="PS51465"/>
    </source>
</evidence>
<feature type="signal peptide" evidence="6">
    <location>
        <begin position="1"/>
        <end position="23"/>
    </location>
</feature>
<dbReference type="GO" id="GO:0005576">
    <property type="term" value="C:extracellular region"/>
    <property type="evidence" value="ECO:0007669"/>
    <property type="project" value="UniProtKB-SubCell"/>
</dbReference>
<evidence type="ECO:0000256" key="6">
    <source>
        <dbReference type="SAM" id="SignalP"/>
    </source>
</evidence>
<evidence type="ECO:0000256" key="1">
    <source>
        <dbReference type="ARBA" id="ARBA00004613"/>
    </source>
</evidence>
<dbReference type="PANTHER" id="PTHR21312:SF28">
    <property type="entry name" value="OVOINHIBITOR-RELATED"/>
    <property type="match status" value="1"/>
</dbReference>
<dbReference type="EMBL" id="AKHW03006228">
    <property type="protein sequence ID" value="KYO22914.1"/>
    <property type="molecule type" value="Genomic_DNA"/>
</dbReference>
<keyword evidence="6" id="KW-0732">Signal</keyword>
<keyword evidence="5" id="KW-1015">Disulfide bond</keyword>
<feature type="chain" id="PRO_5007584994" description="Kazal-like domain-containing protein" evidence="6">
    <location>
        <begin position="24"/>
        <end position="73"/>
    </location>
</feature>
<name>A0A151MEF6_ALLMI</name>
<evidence type="ECO:0000256" key="4">
    <source>
        <dbReference type="ARBA" id="ARBA00022900"/>
    </source>
</evidence>
<reference evidence="8 9" key="1">
    <citation type="journal article" date="2012" name="Genome Biol.">
        <title>Sequencing three crocodilian genomes to illuminate the evolution of archosaurs and amniotes.</title>
        <authorList>
            <person name="St John J.A."/>
            <person name="Braun E.L."/>
            <person name="Isberg S.R."/>
            <person name="Miles L.G."/>
            <person name="Chong A.Y."/>
            <person name="Gongora J."/>
            <person name="Dalzell P."/>
            <person name="Moran C."/>
            <person name="Bed'hom B."/>
            <person name="Abzhanov A."/>
            <person name="Burgess S.C."/>
            <person name="Cooksey A.M."/>
            <person name="Castoe T.A."/>
            <person name="Crawford N.G."/>
            <person name="Densmore L.D."/>
            <person name="Drew J.C."/>
            <person name="Edwards S.V."/>
            <person name="Faircloth B.C."/>
            <person name="Fujita M.K."/>
            <person name="Greenwold M.J."/>
            <person name="Hoffmann F.G."/>
            <person name="Howard J.M."/>
            <person name="Iguchi T."/>
            <person name="Janes D.E."/>
            <person name="Khan S.Y."/>
            <person name="Kohno S."/>
            <person name="de Koning A.J."/>
            <person name="Lance S.L."/>
            <person name="McCarthy F.M."/>
            <person name="McCormack J.E."/>
            <person name="Merchant M.E."/>
            <person name="Peterson D.G."/>
            <person name="Pollock D.D."/>
            <person name="Pourmand N."/>
            <person name="Raney B.J."/>
            <person name="Roessler K.A."/>
            <person name="Sanford J.R."/>
            <person name="Sawyer R.H."/>
            <person name="Schmidt C.J."/>
            <person name="Triplett E.W."/>
            <person name="Tuberville T.D."/>
            <person name="Venegas-Anaya M."/>
            <person name="Howard J.T."/>
            <person name="Jarvis E.D."/>
            <person name="Guillette L.J.Jr."/>
            <person name="Glenn T.C."/>
            <person name="Green R.E."/>
            <person name="Ray D.A."/>
        </authorList>
    </citation>
    <scope>NUCLEOTIDE SEQUENCE [LARGE SCALE GENOMIC DNA]</scope>
    <source>
        <strain evidence="8">KSC_2009_1</strain>
    </source>
</reference>
<dbReference type="InterPro" id="IPR002350">
    <property type="entry name" value="Kazal_dom"/>
</dbReference>
<dbReference type="CDD" id="cd00104">
    <property type="entry name" value="KAZAL_FS"/>
    <property type="match status" value="1"/>
</dbReference>
<proteinExistence type="predicted"/>
<keyword evidence="4" id="KW-0722">Serine protease inhibitor</keyword>
<comment type="subcellular location">
    <subcellularLocation>
        <location evidence="1">Secreted</location>
    </subcellularLocation>
</comment>
<keyword evidence="2" id="KW-0964">Secreted</keyword>
<dbReference type="InterPro" id="IPR036058">
    <property type="entry name" value="Kazal_dom_sf"/>
</dbReference>
<dbReference type="SUPFAM" id="SSF100895">
    <property type="entry name" value="Kazal-type serine protease inhibitors"/>
    <property type="match status" value="1"/>
</dbReference>
<dbReference type="Proteomes" id="UP000050525">
    <property type="component" value="Unassembled WGS sequence"/>
</dbReference>